<dbReference type="EMBL" id="MTKO01000006">
    <property type="protein sequence ID" value="RWX48131.1"/>
    <property type="molecule type" value="Genomic_DNA"/>
</dbReference>
<organism evidence="1 2">
    <name type="scientific">Candidatus Electrothrix aarhusensis</name>
    <dbReference type="NCBI Taxonomy" id="1859131"/>
    <lineage>
        <taxon>Bacteria</taxon>
        <taxon>Pseudomonadati</taxon>
        <taxon>Thermodesulfobacteriota</taxon>
        <taxon>Desulfobulbia</taxon>
        <taxon>Desulfobulbales</taxon>
        <taxon>Desulfobulbaceae</taxon>
        <taxon>Candidatus Electrothrix</taxon>
    </lineage>
</organism>
<dbReference type="Proteomes" id="UP000287853">
    <property type="component" value="Unassembled WGS sequence"/>
</dbReference>
<comment type="caution">
    <text evidence="1">The sequence shown here is derived from an EMBL/GenBank/DDBJ whole genome shotgun (WGS) entry which is preliminary data.</text>
</comment>
<gene>
    <name evidence="1" type="ORF">H206_05307</name>
</gene>
<protein>
    <submittedName>
        <fullName evidence="1">Uncharacterized protein</fullName>
    </submittedName>
</protein>
<proteinExistence type="predicted"/>
<evidence type="ECO:0000313" key="1">
    <source>
        <dbReference type="EMBL" id="RWX48131.1"/>
    </source>
</evidence>
<sequence>MSNDFASSSLPILILIAISHKLATLINSSLSNSSMNTRALSLKRSLPSINQRKVLVSSNARITCSP</sequence>
<dbReference type="AlphaFoldDB" id="A0A444J4X3"/>
<reference evidence="1 2" key="1">
    <citation type="submission" date="2017-01" db="EMBL/GenBank/DDBJ databases">
        <title>The cable genome- insights into the physiology and evolution of filamentous bacteria capable of sulfide oxidation via long distance electron transfer.</title>
        <authorList>
            <person name="Schreiber L."/>
            <person name="Bjerg J.T."/>
            <person name="Boggild A."/>
            <person name="Van De Vossenberg J."/>
            <person name="Meysman F."/>
            <person name="Nielsen L.P."/>
            <person name="Schramm A."/>
            <person name="Kjeldsen K.U."/>
        </authorList>
    </citation>
    <scope>NUCLEOTIDE SEQUENCE [LARGE SCALE GENOMIC DNA]</scope>
    <source>
        <strain evidence="1">MCF</strain>
    </source>
</reference>
<evidence type="ECO:0000313" key="2">
    <source>
        <dbReference type="Proteomes" id="UP000287853"/>
    </source>
</evidence>
<name>A0A444J4X3_9BACT</name>
<accession>A0A444J4X3</accession>
<keyword evidence="2" id="KW-1185">Reference proteome</keyword>